<feature type="region of interest" description="Disordered" evidence="4">
    <location>
        <begin position="58"/>
        <end position="108"/>
    </location>
</feature>
<proteinExistence type="predicted"/>
<dbReference type="Proteomes" id="UP000186684">
    <property type="component" value="Unassembled WGS sequence"/>
</dbReference>
<gene>
    <name evidence="6" type="ORF">SAMN05421759_107116</name>
</gene>
<evidence type="ECO:0000313" key="6">
    <source>
        <dbReference type="EMBL" id="SIS95143.1"/>
    </source>
</evidence>
<dbReference type="STRING" id="633194.SAMN05421759_107116"/>
<dbReference type="EMBL" id="FTOQ01000007">
    <property type="protein sequence ID" value="SIS95143.1"/>
    <property type="molecule type" value="Genomic_DNA"/>
</dbReference>
<reference evidence="7" key="1">
    <citation type="submission" date="2017-01" db="EMBL/GenBank/DDBJ databases">
        <authorList>
            <person name="Varghese N."/>
            <person name="Submissions S."/>
        </authorList>
    </citation>
    <scope>NUCLEOTIDE SEQUENCE [LARGE SCALE GENOMIC DNA]</scope>
    <source>
        <strain evidence="7">DSM 29430</strain>
    </source>
</reference>
<feature type="chain" id="PRO_5012726862" description="Curli production assembly/transport component CsgF" evidence="5">
    <location>
        <begin position="25"/>
        <end position="108"/>
    </location>
</feature>
<protein>
    <recommendedName>
        <fullName evidence="2">Curli production assembly/transport component CsgF</fullName>
    </recommendedName>
</protein>
<sequence>MRTLLKSSAIAAVSIVFSAPFVSANNLEFQFNNPNFGGNPNNGAFLFGLADVQKTATIDPDKLDSGGGSAQAPIPGIGGGGGVTGPTIVIPINTGAPTDPTVDAGGGN</sequence>
<comment type="function">
    <text evidence="1">May be involved in the biogenesis of curli organelles.</text>
</comment>
<keyword evidence="7" id="KW-1185">Reference proteome</keyword>
<evidence type="ECO:0000256" key="5">
    <source>
        <dbReference type="SAM" id="SignalP"/>
    </source>
</evidence>
<name>A0A1N7N9T8_9RHOB</name>
<feature type="signal peptide" evidence="5">
    <location>
        <begin position="1"/>
        <end position="24"/>
    </location>
</feature>
<organism evidence="6 7">
    <name type="scientific">Roseivivax lentus</name>
    <dbReference type="NCBI Taxonomy" id="633194"/>
    <lineage>
        <taxon>Bacteria</taxon>
        <taxon>Pseudomonadati</taxon>
        <taxon>Pseudomonadota</taxon>
        <taxon>Alphaproteobacteria</taxon>
        <taxon>Rhodobacterales</taxon>
        <taxon>Roseobacteraceae</taxon>
        <taxon>Roseivivax</taxon>
    </lineage>
</organism>
<evidence type="ECO:0000256" key="3">
    <source>
        <dbReference type="ARBA" id="ARBA00022729"/>
    </source>
</evidence>
<evidence type="ECO:0000256" key="1">
    <source>
        <dbReference type="ARBA" id="ARBA00003989"/>
    </source>
</evidence>
<accession>A0A1N7N9T8</accession>
<evidence type="ECO:0000256" key="4">
    <source>
        <dbReference type="SAM" id="MobiDB-lite"/>
    </source>
</evidence>
<dbReference type="RefSeq" id="WP_076448450.1">
    <property type="nucleotide sequence ID" value="NZ_FTOQ01000007.1"/>
</dbReference>
<dbReference type="AlphaFoldDB" id="A0A1N7N9T8"/>
<dbReference type="Pfam" id="PF10614">
    <property type="entry name" value="CsgF"/>
    <property type="match status" value="1"/>
</dbReference>
<dbReference type="InterPro" id="IPR018893">
    <property type="entry name" value="T8SS_CsgF"/>
</dbReference>
<keyword evidence="3 5" id="KW-0732">Signal</keyword>
<evidence type="ECO:0000313" key="7">
    <source>
        <dbReference type="Proteomes" id="UP000186684"/>
    </source>
</evidence>
<evidence type="ECO:0000256" key="2">
    <source>
        <dbReference type="ARBA" id="ARBA00014031"/>
    </source>
</evidence>